<dbReference type="InterPro" id="IPR001670">
    <property type="entry name" value="ADH_Fe/GldA"/>
</dbReference>
<dbReference type="InterPro" id="IPR016205">
    <property type="entry name" value="Glycerol_DH"/>
</dbReference>
<sequence>MITTAIFPNRYVQGDKALEVLGEETARLGKNALVLLDPFVHEQYGERIRHILTRSLNFSTTIFNGECCDEEIERICNLARDNEAKVIVGVGGGKVLDTSKAAAHLTSHPVVIVPSIASTDAPCSALSVIYTSSGNFDRYMLLSRNPDAVIVDTDIIAKAPTRMLVAGMGDAFATWFEADHCHKNQSGNMTGRQGPISAYALAKLCHETLLEYGPMALEACKAGVVTPALEHIVEANTLLSGIGFESGGLAAAHAIHNGLTVLPDTHGALHGEKVAIGIQAMMFLSDQDQATVDMVYDFCQAVGLPITLREIGLKDISDTDLMAVAEAACAEGETIHNEPCEISMRNVFAALKVANAEGLRRLSK</sequence>
<keyword evidence="11" id="KW-1185">Reference proteome</keyword>
<dbReference type="SUPFAM" id="SSF56796">
    <property type="entry name" value="Dehydroquinate synthase-like"/>
    <property type="match status" value="1"/>
</dbReference>
<dbReference type="PANTHER" id="PTHR43616:SF5">
    <property type="entry name" value="GLYCEROL DEHYDROGENASE 1"/>
    <property type="match status" value="1"/>
</dbReference>
<keyword evidence="2" id="KW-0479">Metal-binding</keyword>
<dbReference type="EMBL" id="JAMFLX010000022">
    <property type="protein sequence ID" value="MCL6271241.1"/>
    <property type="molecule type" value="Genomic_DNA"/>
</dbReference>
<evidence type="ECO:0000256" key="1">
    <source>
        <dbReference type="ARBA" id="ARBA00007358"/>
    </source>
</evidence>
<comment type="pathway">
    <text evidence="5">Polyol metabolism; glycerol fermentation; glycerone phosphate from glycerol (oxidative route): step 1/2.</text>
</comment>
<proteinExistence type="inferred from homology"/>
<dbReference type="PIRSF" id="PIRSF000112">
    <property type="entry name" value="Glycerol_dehydrogenase"/>
    <property type="match status" value="1"/>
</dbReference>
<comment type="catalytic activity">
    <reaction evidence="8">
        <text>glycerol + NAD(+) = dihydroxyacetone + NADH + H(+)</text>
        <dbReference type="Rhea" id="RHEA:13769"/>
        <dbReference type="ChEBI" id="CHEBI:15378"/>
        <dbReference type="ChEBI" id="CHEBI:16016"/>
        <dbReference type="ChEBI" id="CHEBI:17754"/>
        <dbReference type="ChEBI" id="CHEBI:57540"/>
        <dbReference type="ChEBI" id="CHEBI:57945"/>
        <dbReference type="EC" id="1.1.1.6"/>
    </reaction>
</comment>
<dbReference type="PROSITE" id="PS00060">
    <property type="entry name" value="ADH_IRON_2"/>
    <property type="match status" value="1"/>
</dbReference>
<gene>
    <name evidence="10" type="ORF">M3P05_15045</name>
</gene>
<evidence type="ECO:0000256" key="4">
    <source>
        <dbReference type="ARBA" id="ARBA00023027"/>
    </source>
</evidence>
<dbReference type="Gene3D" id="3.40.50.1970">
    <property type="match status" value="1"/>
</dbReference>
<organism evidence="10 11">
    <name type="scientific">Parendozoicomonas callyspongiae</name>
    <dbReference type="NCBI Taxonomy" id="2942213"/>
    <lineage>
        <taxon>Bacteria</taxon>
        <taxon>Pseudomonadati</taxon>
        <taxon>Pseudomonadota</taxon>
        <taxon>Gammaproteobacteria</taxon>
        <taxon>Oceanospirillales</taxon>
        <taxon>Endozoicomonadaceae</taxon>
        <taxon>Parendozoicomonas</taxon>
    </lineage>
</organism>
<comment type="caution">
    <text evidence="10">The sequence shown here is derived from an EMBL/GenBank/DDBJ whole genome shotgun (WGS) entry which is preliminary data.</text>
</comment>
<evidence type="ECO:0000256" key="7">
    <source>
        <dbReference type="ARBA" id="ARBA00040132"/>
    </source>
</evidence>
<evidence type="ECO:0000259" key="9">
    <source>
        <dbReference type="Pfam" id="PF00465"/>
    </source>
</evidence>
<keyword evidence="3" id="KW-0560">Oxidoreductase</keyword>
<dbReference type="RefSeq" id="WP_249700706.1">
    <property type="nucleotide sequence ID" value="NZ_JAMFLX010000022.1"/>
</dbReference>
<dbReference type="PANTHER" id="PTHR43616">
    <property type="entry name" value="GLYCEROL DEHYDROGENASE"/>
    <property type="match status" value="1"/>
</dbReference>
<evidence type="ECO:0000256" key="5">
    <source>
        <dbReference type="ARBA" id="ARBA00037918"/>
    </source>
</evidence>
<name>A0ABT0PJT6_9GAMM</name>
<dbReference type="EC" id="1.1.1.6" evidence="6"/>
<dbReference type="Gene3D" id="1.20.1090.10">
    <property type="entry name" value="Dehydroquinate synthase-like - alpha domain"/>
    <property type="match status" value="1"/>
</dbReference>
<dbReference type="PROSITE" id="PS00913">
    <property type="entry name" value="ADH_IRON_1"/>
    <property type="match status" value="1"/>
</dbReference>
<protein>
    <recommendedName>
        <fullName evidence="7">Glycerol dehydrogenase</fullName>
        <ecNumber evidence="6">1.1.1.6</ecNumber>
    </recommendedName>
</protein>
<reference evidence="10 11" key="1">
    <citation type="submission" date="2022-05" db="EMBL/GenBank/DDBJ databases">
        <authorList>
            <person name="Park J.-S."/>
        </authorList>
    </citation>
    <scope>NUCLEOTIDE SEQUENCE [LARGE SCALE GENOMIC DNA]</scope>
    <source>
        <strain evidence="10 11">2012CJ34-2</strain>
    </source>
</reference>
<keyword evidence="4" id="KW-0520">NAD</keyword>
<dbReference type="CDD" id="cd08170">
    <property type="entry name" value="GlyDH"/>
    <property type="match status" value="1"/>
</dbReference>
<accession>A0ABT0PJT6</accession>
<dbReference type="Pfam" id="PF00465">
    <property type="entry name" value="Fe-ADH"/>
    <property type="match status" value="1"/>
</dbReference>
<evidence type="ECO:0000256" key="8">
    <source>
        <dbReference type="ARBA" id="ARBA00049006"/>
    </source>
</evidence>
<dbReference type="InterPro" id="IPR018211">
    <property type="entry name" value="ADH_Fe_CS"/>
</dbReference>
<dbReference type="NCBIfam" id="NF006941">
    <property type="entry name" value="PRK09423.1"/>
    <property type="match status" value="1"/>
</dbReference>
<feature type="domain" description="Alcohol dehydrogenase iron-type/glycerol dehydrogenase GldA" evidence="9">
    <location>
        <begin position="8"/>
        <end position="153"/>
    </location>
</feature>
<dbReference type="Proteomes" id="UP001203338">
    <property type="component" value="Unassembled WGS sequence"/>
</dbReference>
<comment type="similarity">
    <text evidence="1">Belongs to the iron-containing alcohol dehydrogenase family.</text>
</comment>
<evidence type="ECO:0000256" key="6">
    <source>
        <dbReference type="ARBA" id="ARBA00039147"/>
    </source>
</evidence>
<evidence type="ECO:0000256" key="2">
    <source>
        <dbReference type="ARBA" id="ARBA00022723"/>
    </source>
</evidence>
<evidence type="ECO:0000256" key="3">
    <source>
        <dbReference type="ARBA" id="ARBA00023002"/>
    </source>
</evidence>
<evidence type="ECO:0000313" key="10">
    <source>
        <dbReference type="EMBL" id="MCL6271241.1"/>
    </source>
</evidence>
<evidence type="ECO:0000313" key="11">
    <source>
        <dbReference type="Proteomes" id="UP001203338"/>
    </source>
</evidence>